<accession>M2WM08</accession>
<feature type="compositionally biased region" description="Basic and acidic residues" evidence="1">
    <location>
        <begin position="248"/>
        <end position="264"/>
    </location>
</feature>
<name>M2WM08_DOTSN</name>
<gene>
    <name evidence="2" type="ORF">DOTSEDRAFT_25060</name>
</gene>
<feature type="region of interest" description="Disordered" evidence="1">
    <location>
        <begin position="1"/>
        <end position="33"/>
    </location>
</feature>
<sequence>MSSSNANDQDKGKETAPLGPPYHPPGSDPKHNTQIGWVKERGWVQDSKGNWHQYAHPSNNLTRAQFPHVTTAWLASKEPETFWHHIWRRYIRGQEWGTLMDNEQYLAKTALYKRHKGLMKAERDFQKFEKKIVKNRHVDYKRLDERDDCASEDGGDGYRAPVEALSSCSHHTSPGAAPAYPPYPLEAAGLTGEKISAQEVKNAHLNAMLHSLDAASRGPKTDCVHMDQGKESCGDETPQGSGTTPHGPETRVDREEEQEKRHDAPVIPSEW</sequence>
<feature type="compositionally biased region" description="Pro residues" evidence="1">
    <location>
        <begin position="18"/>
        <end position="27"/>
    </location>
</feature>
<dbReference type="HOGENOM" id="CLU_1026818_0_0_1"/>
<keyword evidence="3" id="KW-1185">Reference proteome</keyword>
<evidence type="ECO:0000313" key="3">
    <source>
        <dbReference type="Proteomes" id="UP000016933"/>
    </source>
</evidence>
<evidence type="ECO:0000256" key="1">
    <source>
        <dbReference type="SAM" id="MobiDB-lite"/>
    </source>
</evidence>
<dbReference type="Proteomes" id="UP000016933">
    <property type="component" value="Unassembled WGS sequence"/>
</dbReference>
<dbReference type="OMA" id="HYIPESE"/>
<dbReference type="AlphaFoldDB" id="M2WM08"/>
<dbReference type="OrthoDB" id="10594323at2759"/>
<protein>
    <submittedName>
        <fullName evidence="2">Uncharacterized protein</fullName>
    </submittedName>
</protein>
<proteinExistence type="predicted"/>
<evidence type="ECO:0000313" key="2">
    <source>
        <dbReference type="EMBL" id="EME43078.1"/>
    </source>
</evidence>
<dbReference type="EMBL" id="KB446540">
    <property type="protein sequence ID" value="EME43078.1"/>
    <property type="molecule type" value="Genomic_DNA"/>
</dbReference>
<reference evidence="3" key="1">
    <citation type="journal article" date="2012" name="PLoS Genet.">
        <title>The genomes of the fungal plant pathogens Cladosporium fulvum and Dothistroma septosporum reveal adaptation to different hosts and lifestyles but also signatures of common ancestry.</title>
        <authorList>
            <person name="de Wit P.J.G.M."/>
            <person name="van der Burgt A."/>
            <person name="Oekmen B."/>
            <person name="Stergiopoulos I."/>
            <person name="Abd-Elsalam K.A."/>
            <person name="Aerts A.L."/>
            <person name="Bahkali A.H."/>
            <person name="Beenen H.G."/>
            <person name="Chettri P."/>
            <person name="Cox M.P."/>
            <person name="Datema E."/>
            <person name="de Vries R.P."/>
            <person name="Dhillon B."/>
            <person name="Ganley A.R."/>
            <person name="Griffiths S.A."/>
            <person name="Guo Y."/>
            <person name="Hamelin R.C."/>
            <person name="Henrissat B."/>
            <person name="Kabir M.S."/>
            <person name="Jashni M.K."/>
            <person name="Kema G."/>
            <person name="Klaubauf S."/>
            <person name="Lapidus A."/>
            <person name="Levasseur A."/>
            <person name="Lindquist E."/>
            <person name="Mehrabi R."/>
            <person name="Ohm R.A."/>
            <person name="Owen T.J."/>
            <person name="Salamov A."/>
            <person name="Schwelm A."/>
            <person name="Schijlen E."/>
            <person name="Sun H."/>
            <person name="van den Burg H.A."/>
            <person name="van Ham R.C.H.J."/>
            <person name="Zhang S."/>
            <person name="Goodwin S.B."/>
            <person name="Grigoriev I.V."/>
            <person name="Collemare J."/>
            <person name="Bradshaw R.E."/>
        </authorList>
    </citation>
    <scope>NUCLEOTIDE SEQUENCE [LARGE SCALE GENOMIC DNA]</scope>
    <source>
        <strain evidence="3">NZE10 / CBS 128990</strain>
    </source>
</reference>
<feature type="compositionally biased region" description="Basic and acidic residues" evidence="1">
    <location>
        <begin position="219"/>
        <end position="233"/>
    </location>
</feature>
<reference evidence="2 3" key="2">
    <citation type="journal article" date="2012" name="PLoS Pathog.">
        <title>Diverse lifestyles and strategies of plant pathogenesis encoded in the genomes of eighteen Dothideomycetes fungi.</title>
        <authorList>
            <person name="Ohm R.A."/>
            <person name="Feau N."/>
            <person name="Henrissat B."/>
            <person name="Schoch C.L."/>
            <person name="Horwitz B.A."/>
            <person name="Barry K.W."/>
            <person name="Condon B.J."/>
            <person name="Copeland A.C."/>
            <person name="Dhillon B."/>
            <person name="Glaser F."/>
            <person name="Hesse C.N."/>
            <person name="Kosti I."/>
            <person name="LaButti K."/>
            <person name="Lindquist E.A."/>
            <person name="Lucas S."/>
            <person name="Salamov A.A."/>
            <person name="Bradshaw R.E."/>
            <person name="Ciuffetti L."/>
            <person name="Hamelin R.C."/>
            <person name="Kema G.H.J."/>
            <person name="Lawrence C."/>
            <person name="Scott J.A."/>
            <person name="Spatafora J.W."/>
            <person name="Turgeon B.G."/>
            <person name="de Wit P.J.G.M."/>
            <person name="Zhong S."/>
            <person name="Goodwin S.B."/>
            <person name="Grigoriev I.V."/>
        </authorList>
    </citation>
    <scope>NUCLEOTIDE SEQUENCE [LARGE SCALE GENOMIC DNA]</scope>
    <source>
        <strain evidence="3">NZE10 / CBS 128990</strain>
    </source>
</reference>
<feature type="region of interest" description="Disordered" evidence="1">
    <location>
        <begin position="216"/>
        <end position="271"/>
    </location>
</feature>
<organism evidence="2 3">
    <name type="scientific">Dothistroma septosporum (strain NZE10 / CBS 128990)</name>
    <name type="common">Red band needle blight fungus</name>
    <name type="synonym">Mycosphaerella pini</name>
    <dbReference type="NCBI Taxonomy" id="675120"/>
    <lineage>
        <taxon>Eukaryota</taxon>
        <taxon>Fungi</taxon>
        <taxon>Dikarya</taxon>
        <taxon>Ascomycota</taxon>
        <taxon>Pezizomycotina</taxon>
        <taxon>Dothideomycetes</taxon>
        <taxon>Dothideomycetidae</taxon>
        <taxon>Mycosphaerellales</taxon>
        <taxon>Mycosphaerellaceae</taxon>
        <taxon>Dothistroma</taxon>
    </lineage>
</organism>